<gene>
    <name evidence="2" type="ORF">OUZ56_016626</name>
</gene>
<evidence type="ECO:0008006" key="4">
    <source>
        <dbReference type="Google" id="ProtNLM"/>
    </source>
</evidence>
<dbReference type="EMBL" id="JAOYFB010000038">
    <property type="protein sequence ID" value="KAK4027584.1"/>
    <property type="molecule type" value="Genomic_DNA"/>
</dbReference>
<keyword evidence="3" id="KW-1185">Reference proteome</keyword>
<feature type="compositionally biased region" description="Basic and acidic residues" evidence="1">
    <location>
        <begin position="175"/>
        <end position="186"/>
    </location>
</feature>
<feature type="compositionally biased region" description="Polar residues" evidence="1">
    <location>
        <begin position="277"/>
        <end position="290"/>
    </location>
</feature>
<feature type="region of interest" description="Disordered" evidence="1">
    <location>
        <begin position="113"/>
        <end position="306"/>
    </location>
</feature>
<dbReference type="PANTHER" id="PTHR34153">
    <property type="entry name" value="SI:CH211-262H13.3-RELATED-RELATED"/>
    <property type="match status" value="1"/>
</dbReference>
<proteinExistence type="predicted"/>
<evidence type="ECO:0000313" key="3">
    <source>
        <dbReference type="Proteomes" id="UP001234178"/>
    </source>
</evidence>
<protein>
    <recommendedName>
        <fullName evidence="4">DUF4806 domain-containing protein</fullName>
    </recommendedName>
</protein>
<organism evidence="2 3">
    <name type="scientific">Daphnia magna</name>
    <dbReference type="NCBI Taxonomy" id="35525"/>
    <lineage>
        <taxon>Eukaryota</taxon>
        <taxon>Metazoa</taxon>
        <taxon>Ecdysozoa</taxon>
        <taxon>Arthropoda</taxon>
        <taxon>Crustacea</taxon>
        <taxon>Branchiopoda</taxon>
        <taxon>Diplostraca</taxon>
        <taxon>Cladocera</taxon>
        <taxon>Anomopoda</taxon>
        <taxon>Daphniidae</taxon>
        <taxon>Daphnia</taxon>
    </lineage>
</organism>
<accession>A0ABR0AR42</accession>
<feature type="compositionally biased region" description="Basic residues" evidence="1">
    <location>
        <begin position="117"/>
        <end position="127"/>
    </location>
</feature>
<evidence type="ECO:0000256" key="1">
    <source>
        <dbReference type="SAM" id="MobiDB-lite"/>
    </source>
</evidence>
<feature type="region of interest" description="Disordered" evidence="1">
    <location>
        <begin position="493"/>
        <end position="512"/>
    </location>
</feature>
<feature type="compositionally biased region" description="Polar residues" evidence="1">
    <location>
        <begin position="226"/>
        <end position="268"/>
    </location>
</feature>
<reference evidence="2 3" key="1">
    <citation type="journal article" date="2023" name="Nucleic Acids Res.">
        <title>The hologenome of Daphnia magna reveals possible DNA methylation and microbiome-mediated evolution of the host genome.</title>
        <authorList>
            <person name="Chaturvedi A."/>
            <person name="Li X."/>
            <person name="Dhandapani V."/>
            <person name="Marshall H."/>
            <person name="Kissane S."/>
            <person name="Cuenca-Cambronero M."/>
            <person name="Asole G."/>
            <person name="Calvet F."/>
            <person name="Ruiz-Romero M."/>
            <person name="Marangio P."/>
            <person name="Guigo R."/>
            <person name="Rago D."/>
            <person name="Mirbahai L."/>
            <person name="Eastwood N."/>
            <person name="Colbourne J.K."/>
            <person name="Zhou J."/>
            <person name="Mallon E."/>
            <person name="Orsini L."/>
        </authorList>
    </citation>
    <scope>NUCLEOTIDE SEQUENCE [LARGE SCALE GENOMIC DNA]</scope>
    <source>
        <strain evidence="2">LRV0_1</strain>
    </source>
</reference>
<sequence length="512" mass="55605">MTRGKVTPQTAQILVYSFAIVKFHHVGVAQFDVAPLKWVQKTGNKTKIYWPGEDDAITPKALVNLIMKEAVIDKETWMLYNITVVAKFDTYAGAQKKLDSAIAGEVVLSTDLDNRGRGGRNKAKKRNAYAASALPPTSSKKRVRAATSCSDGEEDSESSSHMGSVELAPSSSSENDIRRNKAKERNAYAASALTPTSNKKRVRASCSDGEEDSERSSHMCSVELAPSSSSYNDIPQDKSQVTGKKQVPPTSSNGKAVTAKQPQLQRPTIPSGLGKKQANSEISLSTSKTKSAPPPRGSVDNTEGGAKTVGTEVVPLIYAKKSTLLDYGPLAMDGIGNDGISSANKSSTSMEFGIYRQRSTTVRTTEASQISTFVSGVMNNTIPRDPDLDGIKEEFHIPVTDLKFFDTLNAVLKQDKIKRSKMRTYLIGVGSSQSRVVVGAQFCLKGQNANKRRFDKTEIMDLVTECVRSTPGVRLTETDVKTKIGRWLKSAPKKLGKDDTEDELAESGENDY</sequence>
<comment type="caution">
    <text evidence="2">The sequence shown here is derived from an EMBL/GenBank/DDBJ whole genome shotgun (WGS) entry which is preliminary data.</text>
</comment>
<evidence type="ECO:0000313" key="2">
    <source>
        <dbReference type="EMBL" id="KAK4027584.1"/>
    </source>
</evidence>
<dbReference type="PANTHER" id="PTHR34153:SF2">
    <property type="entry name" value="SI:CH211-262H13.3-RELATED"/>
    <property type="match status" value="1"/>
</dbReference>
<feature type="compositionally biased region" description="Acidic residues" evidence="1">
    <location>
        <begin position="499"/>
        <end position="512"/>
    </location>
</feature>
<name>A0ABR0AR42_9CRUS</name>
<dbReference type="Proteomes" id="UP001234178">
    <property type="component" value="Unassembled WGS sequence"/>
</dbReference>